<organism evidence="2">
    <name type="scientific">marine metagenome</name>
    <dbReference type="NCBI Taxonomy" id="408172"/>
    <lineage>
        <taxon>unclassified sequences</taxon>
        <taxon>metagenomes</taxon>
        <taxon>ecological metagenomes</taxon>
    </lineage>
</organism>
<evidence type="ECO:0000259" key="1">
    <source>
        <dbReference type="Pfam" id="PF05378"/>
    </source>
</evidence>
<dbReference type="GO" id="GO:0005829">
    <property type="term" value="C:cytosol"/>
    <property type="evidence" value="ECO:0007669"/>
    <property type="project" value="TreeGrafter"/>
</dbReference>
<dbReference type="Gene3D" id="3.30.420.40">
    <property type="match status" value="1"/>
</dbReference>
<dbReference type="PANTHER" id="PTHR11365">
    <property type="entry name" value="5-OXOPROLINASE RELATED"/>
    <property type="match status" value="1"/>
</dbReference>
<accession>A0A382UKC4</accession>
<dbReference type="EMBL" id="UINC01144868">
    <property type="protein sequence ID" value="SVD34650.1"/>
    <property type="molecule type" value="Genomic_DNA"/>
</dbReference>
<name>A0A382UKC4_9ZZZZ</name>
<feature type="domain" description="Hydantoinase/oxoprolinase N-terminal" evidence="1">
    <location>
        <begin position="17"/>
        <end position="191"/>
    </location>
</feature>
<dbReference type="InterPro" id="IPR008040">
    <property type="entry name" value="Hydant_A_N"/>
</dbReference>
<dbReference type="Pfam" id="PF05378">
    <property type="entry name" value="Hydant_A_N"/>
    <property type="match status" value="1"/>
</dbReference>
<dbReference type="GO" id="GO:0017168">
    <property type="term" value="F:5-oxoprolinase (ATP-hydrolyzing) activity"/>
    <property type="evidence" value="ECO:0007669"/>
    <property type="project" value="TreeGrafter"/>
</dbReference>
<gene>
    <name evidence="2" type="ORF">METZ01_LOCUS387504</name>
</gene>
<feature type="non-terminal residue" evidence="2">
    <location>
        <position position="192"/>
    </location>
</feature>
<protein>
    <recommendedName>
        <fullName evidence="1">Hydantoinase/oxoprolinase N-terminal domain-containing protein</fullName>
    </recommendedName>
</protein>
<reference evidence="2" key="1">
    <citation type="submission" date="2018-05" db="EMBL/GenBank/DDBJ databases">
        <authorList>
            <person name="Lanie J.A."/>
            <person name="Ng W.-L."/>
            <person name="Kazmierczak K.M."/>
            <person name="Andrzejewski T.M."/>
            <person name="Davidsen T.M."/>
            <person name="Wayne K.J."/>
            <person name="Tettelin H."/>
            <person name="Glass J.I."/>
            <person name="Rusch D."/>
            <person name="Podicherti R."/>
            <person name="Tsui H.-C.T."/>
            <person name="Winkler M.E."/>
        </authorList>
    </citation>
    <scope>NUCLEOTIDE SEQUENCE</scope>
</reference>
<sequence length="192" mass="21410">MMPNIFQIASNCVQEFRVGVDIGGTFTDIVFLGDDGQVLARKIASTPDDYSQAVLNGIKNGLQELGITAEMVSEVSHGFTVATNAIIEQKGAKTALITTEGFRDILEFRRNRIPRLYDLHYEKPPPLLKRQFRLEASERLNFQGEVLKPLDKAGVDRVVQYLLDNCVESVAVCLLHSYANPEHEQYIAKALA</sequence>
<evidence type="ECO:0000313" key="2">
    <source>
        <dbReference type="EMBL" id="SVD34650.1"/>
    </source>
</evidence>
<dbReference type="SUPFAM" id="SSF53067">
    <property type="entry name" value="Actin-like ATPase domain"/>
    <property type="match status" value="1"/>
</dbReference>
<dbReference type="AlphaFoldDB" id="A0A382UKC4"/>
<dbReference type="InterPro" id="IPR045079">
    <property type="entry name" value="Oxoprolinase-like"/>
</dbReference>
<dbReference type="PANTHER" id="PTHR11365:SF23">
    <property type="entry name" value="HYPOTHETICAL 5-OXOPROLINASE (EUROFUNG)-RELATED"/>
    <property type="match status" value="1"/>
</dbReference>
<proteinExistence type="predicted"/>
<dbReference type="InterPro" id="IPR043129">
    <property type="entry name" value="ATPase_NBD"/>
</dbReference>
<dbReference type="GO" id="GO:0006749">
    <property type="term" value="P:glutathione metabolic process"/>
    <property type="evidence" value="ECO:0007669"/>
    <property type="project" value="TreeGrafter"/>
</dbReference>